<proteinExistence type="predicted"/>
<dbReference type="RefSeq" id="WP_303595663.1">
    <property type="nucleotide sequence ID" value="NZ_JAUORK010000040.1"/>
</dbReference>
<feature type="domain" description="Gamma-glutamylcyclotransferase AIG2-like" evidence="1">
    <location>
        <begin position="4"/>
        <end position="106"/>
    </location>
</feature>
<dbReference type="SUPFAM" id="SSF110857">
    <property type="entry name" value="Gamma-glutamyl cyclotransferase-like"/>
    <property type="match status" value="1"/>
</dbReference>
<dbReference type="InterPro" id="IPR036568">
    <property type="entry name" value="GGCT-like_sf"/>
</dbReference>
<protein>
    <submittedName>
        <fullName evidence="2">Gamma-glutamylcyclotransferase family protein</fullName>
    </submittedName>
</protein>
<dbReference type="Gene3D" id="3.10.490.10">
    <property type="entry name" value="Gamma-glutamyl cyclotransferase-like"/>
    <property type="match status" value="1"/>
</dbReference>
<dbReference type="CDD" id="cd06661">
    <property type="entry name" value="GGCT_like"/>
    <property type="match status" value="1"/>
</dbReference>
<dbReference type="InterPro" id="IPR009288">
    <property type="entry name" value="AIG2-like_dom"/>
</dbReference>
<dbReference type="Proteomes" id="UP001170481">
    <property type="component" value="Unassembled WGS sequence"/>
</dbReference>
<comment type="caution">
    <text evidence="2">The sequence shown here is derived from an EMBL/GenBank/DDBJ whole genome shotgun (WGS) entry which is preliminary data.</text>
</comment>
<dbReference type="EMBL" id="JAUORK010000040">
    <property type="protein sequence ID" value="MDO6673903.1"/>
    <property type="molecule type" value="Genomic_DNA"/>
</dbReference>
<gene>
    <name evidence="2" type="ORF">Q4535_17515</name>
</gene>
<dbReference type="InterPro" id="IPR013024">
    <property type="entry name" value="GGCT-like"/>
</dbReference>
<evidence type="ECO:0000259" key="1">
    <source>
        <dbReference type="Pfam" id="PF06094"/>
    </source>
</evidence>
<accession>A0AAP4U1Y1</accession>
<evidence type="ECO:0000313" key="2">
    <source>
        <dbReference type="EMBL" id="MDO6673903.1"/>
    </source>
</evidence>
<organism evidence="2 3">
    <name type="scientific">Cobetia amphilecti</name>
    <dbReference type="NCBI Taxonomy" id="1055104"/>
    <lineage>
        <taxon>Bacteria</taxon>
        <taxon>Pseudomonadati</taxon>
        <taxon>Pseudomonadota</taxon>
        <taxon>Gammaproteobacteria</taxon>
        <taxon>Oceanospirillales</taxon>
        <taxon>Halomonadaceae</taxon>
        <taxon>Cobetia</taxon>
    </lineage>
</organism>
<evidence type="ECO:0000313" key="3">
    <source>
        <dbReference type="Proteomes" id="UP001170481"/>
    </source>
</evidence>
<dbReference type="Pfam" id="PF06094">
    <property type="entry name" value="GGACT"/>
    <property type="match status" value="1"/>
</dbReference>
<reference evidence="2" key="1">
    <citation type="submission" date="2023-07" db="EMBL/GenBank/DDBJ databases">
        <title>Genome content predicts the carbon catabolic preferences of heterotrophic bacteria.</title>
        <authorList>
            <person name="Gralka M."/>
        </authorList>
    </citation>
    <scope>NUCLEOTIDE SEQUENCE</scope>
    <source>
        <strain evidence="2">C2R13</strain>
    </source>
</reference>
<sequence length="108" mass="12132">MEHLFIYGPLGPGGLNEHVIANIDGEWSSAYLRGRLENTDHGDEHNFPGLVVDNTGQVIRGHVFSSAQLPEHWDALDDFEGPIYKRTVTTVILDDNRELEAYVYALPQ</sequence>
<dbReference type="AlphaFoldDB" id="A0AAP4U1Y1"/>
<name>A0AAP4U1Y1_9GAMM</name>